<feature type="region of interest" description="Disordered" evidence="1">
    <location>
        <begin position="287"/>
        <end position="310"/>
    </location>
</feature>
<name>A0A3D9UNS7_9MICO</name>
<organism evidence="3 4">
    <name type="scientific">Calidifontibacter indicus</name>
    <dbReference type="NCBI Taxonomy" id="419650"/>
    <lineage>
        <taxon>Bacteria</taxon>
        <taxon>Bacillati</taxon>
        <taxon>Actinomycetota</taxon>
        <taxon>Actinomycetes</taxon>
        <taxon>Micrococcales</taxon>
        <taxon>Dermacoccaceae</taxon>
        <taxon>Calidifontibacter</taxon>
    </lineage>
</organism>
<proteinExistence type="predicted"/>
<dbReference type="AlphaFoldDB" id="A0A3D9UNS7"/>
<evidence type="ECO:0000313" key="3">
    <source>
        <dbReference type="EMBL" id="REF30936.1"/>
    </source>
</evidence>
<evidence type="ECO:0000256" key="1">
    <source>
        <dbReference type="SAM" id="MobiDB-lite"/>
    </source>
</evidence>
<reference evidence="3 4" key="1">
    <citation type="submission" date="2018-08" db="EMBL/GenBank/DDBJ databases">
        <title>Sequencing the genomes of 1000 actinobacteria strains.</title>
        <authorList>
            <person name="Klenk H.-P."/>
        </authorList>
    </citation>
    <scope>NUCLEOTIDE SEQUENCE [LARGE SCALE GENOMIC DNA]</scope>
    <source>
        <strain evidence="3 4">DSM 22967</strain>
    </source>
</reference>
<feature type="transmembrane region" description="Helical" evidence="2">
    <location>
        <begin position="6"/>
        <end position="29"/>
    </location>
</feature>
<dbReference type="OrthoDB" id="4350157at2"/>
<dbReference type="EMBL" id="QTUA01000001">
    <property type="protein sequence ID" value="REF30936.1"/>
    <property type="molecule type" value="Genomic_DNA"/>
</dbReference>
<protein>
    <submittedName>
        <fullName evidence="3">Copper transport outer membrane protein MctB</fullName>
    </submittedName>
</protein>
<evidence type="ECO:0000313" key="4">
    <source>
        <dbReference type="Proteomes" id="UP000256253"/>
    </source>
</evidence>
<dbReference type="RefSeq" id="WP_115922859.1">
    <property type="nucleotide sequence ID" value="NZ_QTUA01000001.1"/>
</dbReference>
<accession>A0A3D9UNS7</accession>
<dbReference type="GO" id="GO:0055070">
    <property type="term" value="P:copper ion homeostasis"/>
    <property type="evidence" value="ECO:0007669"/>
    <property type="project" value="InterPro"/>
</dbReference>
<dbReference type="InterPro" id="IPR021522">
    <property type="entry name" value="MctB"/>
</dbReference>
<comment type="caution">
    <text evidence="3">The sequence shown here is derived from an EMBL/GenBank/DDBJ whole genome shotgun (WGS) entry which is preliminary data.</text>
</comment>
<dbReference type="GO" id="GO:0016020">
    <property type="term" value="C:membrane"/>
    <property type="evidence" value="ECO:0007669"/>
    <property type="project" value="InterPro"/>
</dbReference>
<keyword evidence="2" id="KW-0472">Membrane</keyword>
<evidence type="ECO:0000256" key="2">
    <source>
        <dbReference type="SAM" id="Phobius"/>
    </source>
</evidence>
<gene>
    <name evidence="3" type="ORF">DFJ65_1973</name>
</gene>
<dbReference type="Pfam" id="PF11382">
    <property type="entry name" value="MctB"/>
    <property type="match status" value="1"/>
</dbReference>
<keyword evidence="2" id="KW-0812">Transmembrane</keyword>
<keyword evidence="4" id="KW-1185">Reference proteome</keyword>
<keyword evidence="2" id="KW-1133">Transmembrane helix</keyword>
<sequence>MIDFRYHVVSLVAVFLALATGIVIGGFSLRGEVADQLNGQVVQLRKDKSELQNQVNQASIGGRKRDEGVAEVAPKVLAGALADKRVAIVALPDTDHALVKSVKQTVGVAGGTVTTTVSLKQQWITPQWLDSEQVRTDAAKVGIDAKSVPAERLAGAVLARSLVRPAGQEVLRDLAGSDAASVSPQTAPVADAVVVVWPGMVDKDGVVKKWSASVSGMGISVDAVVGVSSGSAPSDGGSKPDALVTSLRDTPEVVSVMSTIDDGSIPIGQVGLGLAVRDELAGRSGQYGMGRDASAVVPRVSPESSPGATP</sequence>
<dbReference type="Proteomes" id="UP000256253">
    <property type="component" value="Unassembled WGS sequence"/>
</dbReference>